<evidence type="ECO:0000313" key="1">
    <source>
        <dbReference type="EMBL" id="JAH62610.1"/>
    </source>
</evidence>
<proteinExistence type="predicted"/>
<name>A0A0E9UBM1_ANGAN</name>
<reference evidence="1" key="1">
    <citation type="submission" date="2014-11" db="EMBL/GenBank/DDBJ databases">
        <authorList>
            <person name="Amaro Gonzalez C."/>
        </authorList>
    </citation>
    <scope>NUCLEOTIDE SEQUENCE</scope>
</reference>
<accession>A0A0E9UBM1</accession>
<dbReference type="AlphaFoldDB" id="A0A0E9UBM1"/>
<protein>
    <submittedName>
        <fullName evidence="1">Uncharacterized protein</fullName>
    </submittedName>
</protein>
<sequence>MFNCGNNESHILFTEQKFPMA</sequence>
<organism evidence="1">
    <name type="scientific">Anguilla anguilla</name>
    <name type="common">European freshwater eel</name>
    <name type="synonym">Muraena anguilla</name>
    <dbReference type="NCBI Taxonomy" id="7936"/>
    <lineage>
        <taxon>Eukaryota</taxon>
        <taxon>Metazoa</taxon>
        <taxon>Chordata</taxon>
        <taxon>Craniata</taxon>
        <taxon>Vertebrata</taxon>
        <taxon>Euteleostomi</taxon>
        <taxon>Actinopterygii</taxon>
        <taxon>Neopterygii</taxon>
        <taxon>Teleostei</taxon>
        <taxon>Anguilliformes</taxon>
        <taxon>Anguillidae</taxon>
        <taxon>Anguilla</taxon>
    </lineage>
</organism>
<reference evidence="1" key="2">
    <citation type="journal article" date="2015" name="Fish Shellfish Immunol.">
        <title>Early steps in the European eel (Anguilla anguilla)-Vibrio vulnificus interaction in the gills: Role of the RtxA13 toxin.</title>
        <authorList>
            <person name="Callol A."/>
            <person name="Pajuelo D."/>
            <person name="Ebbesson L."/>
            <person name="Teles M."/>
            <person name="MacKenzie S."/>
            <person name="Amaro C."/>
        </authorList>
    </citation>
    <scope>NUCLEOTIDE SEQUENCE</scope>
</reference>
<dbReference type="EMBL" id="GBXM01045967">
    <property type="protein sequence ID" value="JAH62610.1"/>
    <property type="molecule type" value="Transcribed_RNA"/>
</dbReference>